<keyword evidence="4" id="KW-0805">Transcription regulation</keyword>
<dbReference type="SUPFAM" id="SSF47459">
    <property type="entry name" value="HLH, helix-loop-helix DNA-binding domain"/>
    <property type="match status" value="1"/>
</dbReference>
<dbReference type="SMART" id="SM00091">
    <property type="entry name" value="PAS"/>
    <property type="match status" value="2"/>
</dbReference>
<dbReference type="AlphaFoldDB" id="A0AA96KA94"/>
<keyword evidence="6" id="KW-0010">Activator</keyword>
<dbReference type="FunFam" id="4.10.280.10:FF:000076">
    <property type="entry name" value="hypoxia-inducible factor 3-alpha isoform X1"/>
    <property type="match status" value="1"/>
</dbReference>
<feature type="compositionally biased region" description="Basic and acidic residues" evidence="10">
    <location>
        <begin position="14"/>
        <end position="24"/>
    </location>
</feature>
<dbReference type="Pfam" id="PF23171">
    <property type="entry name" value="bHLH_HIF1A"/>
    <property type="match status" value="1"/>
</dbReference>
<evidence type="ECO:0000259" key="11">
    <source>
        <dbReference type="PROSITE" id="PS50112"/>
    </source>
</evidence>
<dbReference type="PRINTS" id="PR00785">
    <property type="entry name" value="NCTRNSLOCATR"/>
</dbReference>
<evidence type="ECO:0000313" key="13">
    <source>
        <dbReference type="EMBL" id="WNN25251.1"/>
    </source>
</evidence>
<dbReference type="GO" id="GO:0005737">
    <property type="term" value="C:cytoplasm"/>
    <property type="evidence" value="ECO:0007669"/>
    <property type="project" value="InterPro"/>
</dbReference>
<dbReference type="InterPro" id="IPR036638">
    <property type="entry name" value="HLH_DNA-bd_sf"/>
</dbReference>
<dbReference type="GO" id="GO:0000977">
    <property type="term" value="F:RNA polymerase II transcription regulatory region sequence-specific DNA binding"/>
    <property type="evidence" value="ECO:0007669"/>
    <property type="project" value="TreeGrafter"/>
</dbReference>
<evidence type="ECO:0000256" key="8">
    <source>
        <dbReference type="ARBA" id="ARBA00023242"/>
    </source>
</evidence>
<dbReference type="InterPro" id="IPR035965">
    <property type="entry name" value="PAS-like_dom_sf"/>
</dbReference>
<dbReference type="InterPro" id="IPR001067">
    <property type="entry name" value="Nuc_translocat"/>
</dbReference>
<evidence type="ECO:0000256" key="3">
    <source>
        <dbReference type="ARBA" id="ARBA00022843"/>
    </source>
</evidence>
<protein>
    <submittedName>
        <fullName evidence="13">Hypoxia-inducible factor 1</fullName>
    </submittedName>
</protein>
<evidence type="ECO:0000259" key="12">
    <source>
        <dbReference type="PROSITE" id="PS50888"/>
    </source>
</evidence>
<dbReference type="FunFam" id="3.30.450.20:FF:000005">
    <property type="entry name" value="Hypoxia-inducible factor 1 subunit alpha"/>
    <property type="match status" value="1"/>
</dbReference>
<dbReference type="Gene3D" id="3.30.450.20">
    <property type="entry name" value="PAS domain"/>
    <property type="match status" value="2"/>
</dbReference>
<dbReference type="PROSITE" id="PS50888">
    <property type="entry name" value="BHLH"/>
    <property type="match status" value="1"/>
</dbReference>
<dbReference type="GO" id="GO:0005667">
    <property type="term" value="C:transcription regulator complex"/>
    <property type="evidence" value="ECO:0007669"/>
    <property type="project" value="InterPro"/>
</dbReference>
<feature type="domain" description="PAS" evidence="11">
    <location>
        <begin position="101"/>
        <end position="156"/>
    </location>
</feature>
<dbReference type="SUPFAM" id="SSF55785">
    <property type="entry name" value="PYP-like sensor domain (PAS domain)"/>
    <property type="match status" value="2"/>
</dbReference>
<evidence type="ECO:0000256" key="9">
    <source>
        <dbReference type="ARBA" id="ARBA00023278"/>
    </source>
</evidence>
<dbReference type="GO" id="GO:0005634">
    <property type="term" value="C:nucleus"/>
    <property type="evidence" value="ECO:0007669"/>
    <property type="project" value="UniProtKB-SubCell"/>
</dbReference>
<evidence type="ECO:0000256" key="4">
    <source>
        <dbReference type="ARBA" id="ARBA00023015"/>
    </source>
</evidence>
<comment type="subcellular location">
    <subcellularLocation>
        <location evidence="1">Nucleus</location>
    </subcellularLocation>
</comment>
<dbReference type="FunFam" id="3.30.450.20:FF:000015">
    <property type="entry name" value="Hypoxia-inducible factor 1-alpha isoform 1"/>
    <property type="match status" value="1"/>
</dbReference>
<dbReference type="SMART" id="SM00086">
    <property type="entry name" value="PAC"/>
    <property type="match status" value="1"/>
</dbReference>
<evidence type="ECO:0000256" key="2">
    <source>
        <dbReference type="ARBA" id="ARBA00022737"/>
    </source>
</evidence>
<keyword evidence="2" id="KW-0677">Repeat</keyword>
<dbReference type="CDD" id="cd00130">
    <property type="entry name" value="PAS"/>
    <property type="match status" value="2"/>
</dbReference>
<evidence type="ECO:0000256" key="5">
    <source>
        <dbReference type="ARBA" id="ARBA00023125"/>
    </source>
</evidence>
<dbReference type="InterPro" id="IPR000014">
    <property type="entry name" value="PAS"/>
</dbReference>
<dbReference type="NCBIfam" id="TIGR00229">
    <property type="entry name" value="sensory_box"/>
    <property type="match status" value="1"/>
</dbReference>
<dbReference type="CDD" id="cd11433">
    <property type="entry name" value="bHLH-PAS_HIF"/>
    <property type="match status" value="1"/>
</dbReference>
<reference evidence="13" key="1">
    <citation type="journal article" date="2023" name="Geobiology">
        <title>Divergence time estimates for the hypoxia-inducible factor-1 alpha (HIF1a) reveal an ancient emergence of animals in low-oxygen environments.</title>
        <authorList>
            <person name="Belato F.A."/>
            <person name="Mello B."/>
            <person name="Coates C.J."/>
            <person name="Halanych K.M."/>
            <person name="Brown F.D."/>
            <person name="Morandini A.C."/>
            <person name="Leme J.M."/>
            <person name="Trindade R.I.F."/>
            <person name="Costa-Paiva E.M."/>
        </authorList>
    </citation>
    <scope>NUCLEOTIDE SEQUENCE</scope>
    <source>
        <strain evidence="13">Harri2</strain>
    </source>
</reference>
<dbReference type="Pfam" id="PF00989">
    <property type="entry name" value="PAS"/>
    <property type="match status" value="1"/>
</dbReference>
<dbReference type="InterPro" id="IPR001610">
    <property type="entry name" value="PAC"/>
</dbReference>
<accession>A0AA96KA94</accession>
<keyword evidence="7" id="KW-0804">Transcription</keyword>
<evidence type="ECO:0000256" key="10">
    <source>
        <dbReference type="SAM" id="MobiDB-lite"/>
    </source>
</evidence>
<sequence>MSTATKEKRRNSEKRKEKSRDAARFRRSKETEIFYELAHQLPLPHNVCAQLDKAAIMRLAISFLKMRSLIGEAAKHRPESKGTLTTTKNAVLEKTMDSYYLKALEGFIMVLTEEGDMAFLSENVSKYLGLTQVDLAGHSIYDYTHPCDHEEIREQLSDKPGSQISSKKKKIDHCFLIRMKCTLTAKGRNVNLKSSTYKVIQCSGHMKTAEASRDVSLIGYRAPPTTCLVVVGEPIPHPANIEIPLDSQTFLSRHSMDMKFTFVDDRIHEITGYQVSDLIGKSLYDFCHALDTDKMEKSYHDLYAKGQTSTGQYRFLAKKGGYVWVQTQATVIYNNRTSKPQCIVSVNYVLSSGVEKEDLVLSTEQQKAELPKPAVPKVKQLSTSSIPLSTTARTDMSSTAFWSPCVDSKVNSKSADCGGKCV</sequence>
<evidence type="ECO:0000256" key="7">
    <source>
        <dbReference type="ARBA" id="ARBA00023163"/>
    </source>
</evidence>
<evidence type="ECO:0000256" key="1">
    <source>
        <dbReference type="ARBA" id="ARBA00004123"/>
    </source>
</evidence>
<evidence type="ECO:0000256" key="6">
    <source>
        <dbReference type="ARBA" id="ARBA00023159"/>
    </source>
</evidence>
<dbReference type="GO" id="GO:0071456">
    <property type="term" value="P:cellular response to hypoxia"/>
    <property type="evidence" value="ECO:0007669"/>
    <property type="project" value="TreeGrafter"/>
</dbReference>
<dbReference type="Pfam" id="PF14598">
    <property type="entry name" value="PAS_11"/>
    <property type="match status" value="1"/>
</dbReference>
<keyword evidence="5" id="KW-0238">DNA-binding</keyword>
<keyword evidence="8" id="KW-0539">Nucleus</keyword>
<dbReference type="PANTHER" id="PTHR23043:SF17">
    <property type="entry name" value="PROTEIN SIMILAR"/>
    <property type="match status" value="1"/>
</dbReference>
<dbReference type="PROSITE" id="PS50112">
    <property type="entry name" value="PAS"/>
    <property type="match status" value="2"/>
</dbReference>
<keyword evidence="3" id="KW-0832">Ubl conjugation</keyword>
<organism evidence="13">
    <name type="scientific">Harrimaniidae sp</name>
    <dbReference type="NCBI Taxonomy" id="3004127"/>
    <lineage>
        <taxon>Eukaryota</taxon>
        <taxon>Metazoa</taxon>
        <taxon>Hemichordata</taxon>
        <taxon>Enteropneusta</taxon>
        <taxon>Harrimaniidae</taxon>
    </lineage>
</organism>
<proteinExistence type="evidence at transcript level"/>
<dbReference type="GO" id="GO:0046983">
    <property type="term" value="F:protein dimerization activity"/>
    <property type="evidence" value="ECO:0007669"/>
    <property type="project" value="InterPro"/>
</dbReference>
<dbReference type="SMART" id="SM00353">
    <property type="entry name" value="HLH"/>
    <property type="match status" value="1"/>
</dbReference>
<dbReference type="InterPro" id="IPR013767">
    <property type="entry name" value="PAS_fold"/>
</dbReference>
<dbReference type="PANTHER" id="PTHR23043">
    <property type="entry name" value="HYPOXIA-INDUCIBLE FACTOR 1 ALPHA"/>
    <property type="match status" value="1"/>
</dbReference>
<feature type="domain" description="PAS" evidence="11">
    <location>
        <begin position="255"/>
        <end position="306"/>
    </location>
</feature>
<dbReference type="EMBL" id="OQ354986">
    <property type="protein sequence ID" value="WNN25251.1"/>
    <property type="molecule type" value="mRNA"/>
</dbReference>
<name>A0AA96KA94_9BILA</name>
<keyword evidence="9" id="KW-0379">Hydroxylation</keyword>
<dbReference type="InterPro" id="IPR011598">
    <property type="entry name" value="bHLH_dom"/>
</dbReference>
<feature type="region of interest" description="Disordered" evidence="10">
    <location>
        <begin position="1"/>
        <end position="24"/>
    </location>
</feature>
<dbReference type="GO" id="GO:0000981">
    <property type="term" value="F:DNA-binding transcription factor activity, RNA polymerase II-specific"/>
    <property type="evidence" value="ECO:0007669"/>
    <property type="project" value="TreeGrafter"/>
</dbReference>
<feature type="domain" description="BHLH" evidence="12">
    <location>
        <begin position="14"/>
        <end position="67"/>
    </location>
</feature>